<evidence type="ECO:0000313" key="2">
    <source>
        <dbReference type="Proteomes" id="UP000565521"/>
    </source>
</evidence>
<gene>
    <name evidence="1" type="ORF">HW554_20340</name>
</gene>
<feature type="non-terminal residue" evidence="1">
    <location>
        <position position="1"/>
    </location>
</feature>
<dbReference type="EMBL" id="JABKAU010000113">
    <property type="protein sequence ID" value="NVO33554.1"/>
    <property type="molecule type" value="Genomic_DNA"/>
</dbReference>
<proteinExistence type="predicted"/>
<comment type="caution">
    <text evidence="1">The sequence shown here is derived from an EMBL/GenBank/DDBJ whole genome shotgun (WGS) entry which is preliminary data.</text>
</comment>
<dbReference type="RefSeq" id="WP_176910356.1">
    <property type="nucleotide sequence ID" value="NZ_JABKAU010000113.1"/>
</dbReference>
<dbReference type="AlphaFoldDB" id="A0A7Y7U863"/>
<evidence type="ECO:0000313" key="1">
    <source>
        <dbReference type="EMBL" id="NVO33554.1"/>
    </source>
</evidence>
<dbReference type="Proteomes" id="UP000565521">
    <property type="component" value="Unassembled WGS sequence"/>
</dbReference>
<sequence>ATDYTVYAVVNMRYEDSTYLLDGAAHSIIFGVNSDGDAGAYYVGSAKGAANATPGQKTLIAWRLSVADGARVYVNGALAYSGPYAAAPLASVTTFGRHFSVPFAYLLGDVYSFAVRFGSDTNEEYAEASAFLKSHASVTF</sequence>
<protein>
    <submittedName>
        <fullName evidence="1">Uncharacterized protein</fullName>
    </submittedName>
</protein>
<reference evidence="1 2" key="1">
    <citation type="submission" date="2020-05" db="EMBL/GenBank/DDBJ databases">
        <title>Hymenobacter terrestris sp. nov. and Hymenobacter lapidiphilus sp. nov., isolated from regoliths in Antarctica.</title>
        <authorList>
            <person name="Sedlacek I."/>
            <person name="Pantucek R."/>
            <person name="Zeman M."/>
            <person name="Holochova P."/>
            <person name="Kralova S."/>
            <person name="Stankova E."/>
            <person name="Sedo O."/>
            <person name="Micenkova L."/>
            <person name="Svec P."/>
            <person name="Gupta V."/>
            <person name="Sood U."/>
            <person name="Korpole U.S."/>
            <person name="Lal R."/>
        </authorList>
    </citation>
    <scope>NUCLEOTIDE SEQUENCE [LARGE SCALE GENOMIC DNA]</scope>
    <source>
        <strain evidence="1 2">P5342</strain>
    </source>
</reference>
<keyword evidence="2" id="KW-1185">Reference proteome</keyword>
<accession>A0A7Y7U863</accession>
<organism evidence="1 2">
    <name type="scientific">Hymenobacter lapidiphilus</name>
    <dbReference type="NCBI Taxonomy" id="2608003"/>
    <lineage>
        <taxon>Bacteria</taxon>
        <taxon>Pseudomonadati</taxon>
        <taxon>Bacteroidota</taxon>
        <taxon>Cytophagia</taxon>
        <taxon>Cytophagales</taxon>
        <taxon>Hymenobacteraceae</taxon>
        <taxon>Hymenobacter</taxon>
    </lineage>
</organism>
<name>A0A7Y7U863_9BACT</name>